<reference evidence="2" key="1">
    <citation type="submission" date="2022-05" db="EMBL/GenBank/DDBJ databases">
        <authorList>
            <person name="Friedrich I."/>
            <person name="Poehlein A."/>
            <person name="Schneider D."/>
            <person name="Hertel R."/>
            <person name="Daniel R."/>
        </authorList>
    </citation>
    <scope>NUCLEOTIDE SEQUENCE</scope>
</reference>
<dbReference type="Proteomes" id="UP001057427">
    <property type="component" value="Segment"/>
</dbReference>
<feature type="compositionally biased region" description="Polar residues" evidence="1">
    <location>
        <begin position="1"/>
        <end position="13"/>
    </location>
</feature>
<protein>
    <submittedName>
        <fullName evidence="2">Uncharacterized protein</fullName>
    </submittedName>
</protein>
<gene>
    <name evidence="2" type="ORF">BAJUN_00020</name>
</gene>
<accession>A0A9E7SUP3</accession>
<organism evidence="2 3">
    <name type="scientific">Brevundimonas phage vB_BgoS-Bajun</name>
    <dbReference type="NCBI Taxonomy" id="2948594"/>
    <lineage>
        <taxon>Viruses</taxon>
        <taxon>Duplodnaviria</taxon>
        <taxon>Heunggongvirae</taxon>
        <taxon>Uroviricota</taxon>
        <taxon>Caudoviricetes</taxon>
        <taxon>Dolichocephalovirinae</taxon>
    </lineage>
</organism>
<feature type="compositionally biased region" description="Basic residues" evidence="1">
    <location>
        <begin position="34"/>
        <end position="43"/>
    </location>
</feature>
<dbReference type="EMBL" id="ON529858">
    <property type="protein sequence ID" value="UTC29632.1"/>
    <property type="molecule type" value="Genomic_DNA"/>
</dbReference>
<proteinExistence type="predicted"/>
<sequence>MNPENPNRPTATPRTEGAVLTAAEFNSALDPKAARRKKRKGPKAQKTPEHLYAALIKSGEVRIERRKGKPPLIVWL</sequence>
<name>A0A9E7SUP3_9CAUD</name>
<evidence type="ECO:0000313" key="2">
    <source>
        <dbReference type="EMBL" id="UTC29632.1"/>
    </source>
</evidence>
<keyword evidence="3" id="KW-1185">Reference proteome</keyword>
<evidence type="ECO:0000313" key="3">
    <source>
        <dbReference type="Proteomes" id="UP001057427"/>
    </source>
</evidence>
<evidence type="ECO:0000256" key="1">
    <source>
        <dbReference type="SAM" id="MobiDB-lite"/>
    </source>
</evidence>
<feature type="region of interest" description="Disordered" evidence="1">
    <location>
        <begin position="1"/>
        <end position="50"/>
    </location>
</feature>